<accession>A0ABX1W336</accession>
<dbReference type="InterPro" id="IPR008969">
    <property type="entry name" value="CarboxyPept-like_regulatory"/>
</dbReference>
<comment type="caution">
    <text evidence="1">The sequence shown here is derived from an EMBL/GenBank/DDBJ whole genome shotgun (WGS) entry which is preliminary data.</text>
</comment>
<name>A0ABX1W336_9SPHI</name>
<reference evidence="1 2" key="1">
    <citation type="submission" date="2020-05" db="EMBL/GenBank/DDBJ databases">
        <authorList>
            <person name="Khan S.A."/>
            <person name="Jeon C.O."/>
            <person name="Chun B.H."/>
        </authorList>
    </citation>
    <scope>NUCLEOTIDE SEQUENCE [LARGE SCALE GENOMIC DNA]</scope>
    <source>
        <strain evidence="1 2">S1162</strain>
    </source>
</reference>
<gene>
    <name evidence="1" type="ORF">HK413_07395</name>
</gene>
<organism evidence="1 2">
    <name type="scientific">Mucilaginibacter humi</name>
    <dbReference type="NCBI Taxonomy" id="2732510"/>
    <lineage>
        <taxon>Bacteria</taxon>
        <taxon>Pseudomonadati</taxon>
        <taxon>Bacteroidota</taxon>
        <taxon>Sphingobacteriia</taxon>
        <taxon>Sphingobacteriales</taxon>
        <taxon>Sphingobacteriaceae</taxon>
        <taxon>Mucilaginibacter</taxon>
    </lineage>
</organism>
<dbReference type="RefSeq" id="WP_175269708.1">
    <property type="nucleotide sequence ID" value="NZ_JABFCR010000028.1"/>
</dbReference>
<evidence type="ECO:0000313" key="2">
    <source>
        <dbReference type="Proteomes" id="UP000566071"/>
    </source>
</evidence>
<sequence>MTRTTYLTIILMLFTAMLFAQSKSTLKGTVLDSVSKLPVEFVTVAIVNAKDTSLISYTITNKNGIFSLTGLPANKETKLIVSSMGYSTFRKLIVFKPNEVKDRARYT</sequence>
<dbReference type="Gene3D" id="2.60.40.1120">
    <property type="entry name" value="Carboxypeptidase-like, regulatory domain"/>
    <property type="match status" value="1"/>
</dbReference>
<dbReference type="SUPFAM" id="SSF49464">
    <property type="entry name" value="Carboxypeptidase regulatory domain-like"/>
    <property type="match status" value="1"/>
</dbReference>
<dbReference type="EMBL" id="JABFCR010000028">
    <property type="protein sequence ID" value="NNU34023.1"/>
    <property type="molecule type" value="Genomic_DNA"/>
</dbReference>
<keyword evidence="2" id="KW-1185">Reference proteome</keyword>
<evidence type="ECO:0008006" key="3">
    <source>
        <dbReference type="Google" id="ProtNLM"/>
    </source>
</evidence>
<protein>
    <recommendedName>
        <fullName evidence="3">Carboxypeptidase-like regulatory domain-containing protein</fullName>
    </recommendedName>
</protein>
<evidence type="ECO:0000313" key="1">
    <source>
        <dbReference type="EMBL" id="NNU34023.1"/>
    </source>
</evidence>
<dbReference type="Pfam" id="PF13620">
    <property type="entry name" value="CarboxypepD_reg"/>
    <property type="match status" value="1"/>
</dbReference>
<dbReference type="Proteomes" id="UP000566071">
    <property type="component" value="Unassembled WGS sequence"/>
</dbReference>
<proteinExistence type="predicted"/>